<evidence type="ECO:0000256" key="4">
    <source>
        <dbReference type="ARBA" id="ARBA00022692"/>
    </source>
</evidence>
<keyword evidence="5 9" id="KW-1133">Transmembrane helix</keyword>
<evidence type="ECO:0000256" key="2">
    <source>
        <dbReference type="ARBA" id="ARBA00022448"/>
    </source>
</evidence>
<comment type="caution">
    <text evidence="10">The sequence shown here is derived from an EMBL/GenBank/DDBJ whole genome shotgun (WGS) entry which is preliminary data.</text>
</comment>
<keyword evidence="3" id="KW-1003">Cell membrane</keyword>
<dbReference type="EMBL" id="BNJQ01000016">
    <property type="protein sequence ID" value="GHP07352.1"/>
    <property type="molecule type" value="Genomic_DNA"/>
</dbReference>
<gene>
    <name evidence="10" type="ORF">PPROV_000609300</name>
</gene>
<evidence type="ECO:0000256" key="1">
    <source>
        <dbReference type="ARBA" id="ARBA00004651"/>
    </source>
</evidence>
<dbReference type="Pfam" id="PF25539">
    <property type="entry name" value="Bestrophin_2"/>
    <property type="match status" value="1"/>
</dbReference>
<keyword evidence="2" id="KW-0813">Transport</keyword>
<comment type="subcellular location">
    <subcellularLocation>
        <location evidence="1">Cell membrane</location>
        <topology evidence="1">Multi-pass membrane protein</topology>
    </subcellularLocation>
</comment>
<dbReference type="InterPro" id="IPR044669">
    <property type="entry name" value="YneE/VCCN1/2-like"/>
</dbReference>
<dbReference type="GO" id="GO:0005254">
    <property type="term" value="F:chloride channel activity"/>
    <property type="evidence" value="ECO:0007669"/>
    <property type="project" value="InterPro"/>
</dbReference>
<evidence type="ECO:0008006" key="12">
    <source>
        <dbReference type="Google" id="ProtNLM"/>
    </source>
</evidence>
<evidence type="ECO:0000313" key="11">
    <source>
        <dbReference type="Proteomes" id="UP000660262"/>
    </source>
</evidence>
<evidence type="ECO:0000256" key="6">
    <source>
        <dbReference type="ARBA" id="ARBA00023065"/>
    </source>
</evidence>
<dbReference type="OrthoDB" id="1368at2759"/>
<keyword evidence="11" id="KW-1185">Reference proteome</keyword>
<evidence type="ECO:0000313" key="10">
    <source>
        <dbReference type="EMBL" id="GHP07352.1"/>
    </source>
</evidence>
<feature type="transmembrane region" description="Helical" evidence="9">
    <location>
        <begin position="286"/>
        <end position="305"/>
    </location>
</feature>
<dbReference type="AlphaFoldDB" id="A0A830HKE7"/>
<evidence type="ECO:0000256" key="9">
    <source>
        <dbReference type="SAM" id="Phobius"/>
    </source>
</evidence>
<feature type="transmembrane region" description="Helical" evidence="9">
    <location>
        <begin position="311"/>
        <end position="329"/>
    </location>
</feature>
<dbReference type="GO" id="GO:0005886">
    <property type="term" value="C:plasma membrane"/>
    <property type="evidence" value="ECO:0007669"/>
    <property type="project" value="UniProtKB-SubCell"/>
</dbReference>
<keyword evidence="7 9" id="KW-0472">Membrane</keyword>
<protein>
    <recommendedName>
        <fullName evidence="12">Bestrophin homolog</fullName>
    </recommendedName>
</protein>
<evidence type="ECO:0000256" key="5">
    <source>
        <dbReference type="ARBA" id="ARBA00022989"/>
    </source>
</evidence>
<feature type="region of interest" description="Disordered" evidence="8">
    <location>
        <begin position="1"/>
        <end position="33"/>
    </location>
</feature>
<dbReference type="PANTHER" id="PTHR33281">
    <property type="entry name" value="UPF0187 PROTEIN YNEE"/>
    <property type="match status" value="1"/>
</dbReference>
<sequence length="397" mass="43622">MVVPPPSPTPVYLSSPGWQATSPSTTTEQDDSLGSSSQLCLAARMRSHALTRSLAFQRLGEPMEGSPPSSAGWFRTVFTMRGRALSGIVLPFTVINAVSVAWTCAAQLYLHDNKWDLPSNIESAYALIITTLGFLLVFRLNRAAKRYWDSREKWGKLVELGRLMACSACVHLDREQADAVCALTCLFAVATKQLLRSDSTIDVEQLAGIFTSADYVRKVASAAHPPLRVAAELRRMLADALAVDASTTAALGERRSTILRTLEGYLDGLVGQCGGMERIRSTPLPIVYVSHLRSYLLIALLLMPFVFEQSWLWGTIPTVALVSVAFLGVESAASECESPFQLRPNHLKMEAFCHALFENVSQILVDSLDDARHNPHPPETTNGENVHYKRAASMREM</sequence>
<reference evidence="10" key="1">
    <citation type="submission" date="2020-10" db="EMBL/GenBank/DDBJ databases">
        <title>Unveiling of a novel bifunctional photoreceptor, Dualchrome1, isolated from a cosmopolitan green alga.</title>
        <authorList>
            <person name="Suzuki S."/>
            <person name="Kawachi M."/>
        </authorList>
    </citation>
    <scope>NUCLEOTIDE SEQUENCE</scope>
    <source>
        <strain evidence="10">NIES 2893</strain>
    </source>
</reference>
<accession>A0A830HKE7</accession>
<evidence type="ECO:0000256" key="8">
    <source>
        <dbReference type="SAM" id="MobiDB-lite"/>
    </source>
</evidence>
<proteinExistence type="predicted"/>
<keyword evidence="4 9" id="KW-0812">Transmembrane</keyword>
<dbReference type="Proteomes" id="UP000660262">
    <property type="component" value="Unassembled WGS sequence"/>
</dbReference>
<feature type="transmembrane region" description="Helical" evidence="9">
    <location>
        <begin position="88"/>
        <end position="111"/>
    </location>
</feature>
<feature type="compositionally biased region" description="Polar residues" evidence="8">
    <location>
        <begin position="16"/>
        <end position="33"/>
    </location>
</feature>
<organism evidence="10 11">
    <name type="scientific">Pycnococcus provasolii</name>
    <dbReference type="NCBI Taxonomy" id="41880"/>
    <lineage>
        <taxon>Eukaryota</taxon>
        <taxon>Viridiplantae</taxon>
        <taxon>Chlorophyta</taxon>
        <taxon>Pseudoscourfieldiophyceae</taxon>
        <taxon>Pseudoscourfieldiales</taxon>
        <taxon>Pycnococcaceae</taxon>
        <taxon>Pycnococcus</taxon>
    </lineage>
</organism>
<evidence type="ECO:0000256" key="7">
    <source>
        <dbReference type="ARBA" id="ARBA00023136"/>
    </source>
</evidence>
<feature type="transmembrane region" description="Helical" evidence="9">
    <location>
        <begin position="123"/>
        <end position="141"/>
    </location>
</feature>
<dbReference type="PANTHER" id="PTHR33281:SF19">
    <property type="entry name" value="VOLTAGE-DEPENDENT ANION CHANNEL-FORMING PROTEIN YNEE"/>
    <property type="match status" value="1"/>
</dbReference>
<name>A0A830HKE7_9CHLO</name>
<evidence type="ECO:0000256" key="3">
    <source>
        <dbReference type="ARBA" id="ARBA00022475"/>
    </source>
</evidence>
<keyword evidence="6" id="KW-0406">Ion transport</keyword>